<dbReference type="InterPro" id="IPR002641">
    <property type="entry name" value="PNPLA_dom"/>
</dbReference>
<organism evidence="4">
    <name type="scientific">Candidatus Berkiella aquae</name>
    <dbReference type="NCBI Taxonomy" id="295108"/>
    <lineage>
        <taxon>Bacteria</taxon>
        <taxon>Pseudomonadati</taxon>
        <taxon>Pseudomonadota</taxon>
        <taxon>Gammaproteobacteria</taxon>
        <taxon>Candidatus Berkiellales</taxon>
        <taxon>Candidatus Berkiellaceae</taxon>
        <taxon>Candidatus Berkiella</taxon>
    </lineage>
</organism>
<gene>
    <name evidence="4" type="ORF">HT99x_00702</name>
    <name evidence="5" type="ORF">HT99x_013835</name>
</gene>
<reference evidence="5" key="2">
    <citation type="journal article" date="2016" name="Genome Announc.">
        <title>Draft Genome Sequences of Two Novel Amoeba-Resistant Intranuclear Bacteria, 'Candidatus Berkiella cookevillensis' and 'Candidatus Berkiella aquae'.</title>
        <authorList>
            <person name="Mehari Y.T."/>
            <person name="Arivett B.A."/>
            <person name="Farone A.L."/>
            <person name="Gunderson J.H."/>
            <person name="Farone M.B."/>
        </authorList>
    </citation>
    <scope>NUCLEOTIDE SEQUENCE</scope>
    <source>
        <strain evidence="5">HT99</strain>
    </source>
</reference>
<comment type="caution">
    <text evidence="2">Lacks conserved residue(s) required for the propagation of feature annotation.</text>
</comment>
<dbReference type="InterPro" id="IPR016035">
    <property type="entry name" value="Acyl_Trfase/lysoPLipase"/>
</dbReference>
<proteinExistence type="predicted"/>
<dbReference type="GO" id="GO:0016042">
    <property type="term" value="P:lipid catabolic process"/>
    <property type="evidence" value="ECO:0007669"/>
    <property type="project" value="UniProtKB-UniRule"/>
</dbReference>
<dbReference type="GO" id="GO:0016787">
    <property type="term" value="F:hydrolase activity"/>
    <property type="evidence" value="ECO:0007669"/>
    <property type="project" value="UniProtKB-UniRule"/>
</dbReference>
<protein>
    <submittedName>
        <fullName evidence="4 5">Patatin-like phospholipase</fullName>
    </submittedName>
</protein>
<dbReference type="SUPFAM" id="SSF52151">
    <property type="entry name" value="FabD/lysophospholipase-like"/>
    <property type="match status" value="1"/>
</dbReference>
<evidence type="ECO:0000256" key="1">
    <source>
        <dbReference type="ARBA" id="ARBA00023098"/>
    </source>
</evidence>
<evidence type="ECO:0000313" key="5">
    <source>
        <dbReference type="EMBL" id="MCS5712516.1"/>
    </source>
</evidence>
<dbReference type="Proteomes" id="UP000051497">
    <property type="component" value="Unassembled WGS sequence"/>
</dbReference>
<keyword evidence="1 2" id="KW-0443">Lipid metabolism</keyword>
<dbReference type="Pfam" id="PF01734">
    <property type="entry name" value="Patatin"/>
    <property type="match status" value="1"/>
</dbReference>
<sequence length="414" mass="46560">MTEVKKAPIALFTARIKSTPANPHSRSTAFLIARARANKEKQRISPTPREREFLSNEWEYQDEHQEGALPKPVGELRYLLNDVTEIFIAGGGGGGRAYPSAIAEATEFGLDLNKLKVVCASSVGTIVGLAIALGIPAKRMKQILNDMPTDTFQDWSWYSFINFFTRWGWCQGESMPHYFRQLIKRETGLDDPTFLQLYQAGYRKEFRIITANVSKQRAAIFSHVTTPHEKVAKIVGLACSIPLVFPPQWIPNKHGKLEAHSDGGLANNFPFGVGSLASITSKEQLGFIIINNHGISPSSYQNPLLTFWHYLRGLITLLFTQDPLCMAATVKDRTVPITVNHNPLNFNATSQEQAALDEAGRIGVRRFARYRLKKSKTFQPAPKMLSSLALRYRSIQARVEKTIEPKCSRRFRPR</sequence>
<dbReference type="PROSITE" id="PS51635">
    <property type="entry name" value="PNPLA"/>
    <property type="match status" value="1"/>
</dbReference>
<feature type="active site" description="Proton acceptor" evidence="2">
    <location>
        <position position="262"/>
    </location>
</feature>
<dbReference type="OrthoDB" id="5650221at2"/>
<name>A0A0Q9YNC8_9GAMM</name>
<dbReference type="AlphaFoldDB" id="A0A0Q9YNC8"/>
<dbReference type="EMBL" id="LKAJ02000001">
    <property type="protein sequence ID" value="MCS5712516.1"/>
    <property type="molecule type" value="Genomic_DNA"/>
</dbReference>
<feature type="short sequence motif" description="DGA/G" evidence="2">
    <location>
        <begin position="262"/>
        <end position="264"/>
    </location>
</feature>
<feature type="short sequence motif" description="GXGXXG" evidence="2">
    <location>
        <begin position="90"/>
        <end position="95"/>
    </location>
</feature>
<dbReference type="EMBL" id="LKAJ01000002">
    <property type="protein sequence ID" value="KRG22283.1"/>
    <property type="molecule type" value="Genomic_DNA"/>
</dbReference>
<reference evidence="4" key="1">
    <citation type="submission" date="2015-09" db="EMBL/GenBank/DDBJ databases">
        <title>Draft Genome Sequences of Two Novel Amoeba-resistant Intranuclear Bacteria, Candidatus Berkiella cookevillensis and Candidatus Berkiella aquae.</title>
        <authorList>
            <person name="Mehari Y.T."/>
            <person name="Arivett B.A."/>
            <person name="Farone A.L."/>
            <person name="Gunderson J.H."/>
            <person name="Farone M.B."/>
        </authorList>
    </citation>
    <scope>NUCLEOTIDE SEQUENCE [LARGE SCALE GENOMIC DNA]</scope>
    <source>
        <strain evidence="4">HT99</strain>
    </source>
</reference>
<dbReference type="PANTHER" id="PTHR46394:SF1">
    <property type="entry name" value="PNPLA DOMAIN-CONTAINING PROTEIN"/>
    <property type="match status" value="1"/>
</dbReference>
<dbReference type="InterPro" id="IPR052580">
    <property type="entry name" value="Lipid_Hydrolase"/>
</dbReference>
<dbReference type="RefSeq" id="WP_075065341.1">
    <property type="nucleotide sequence ID" value="NZ_LKAJ02000001.1"/>
</dbReference>
<evidence type="ECO:0000259" key="3">
    <source>
        <dbReference type="PROSITE" id="PS51635"/>
    </source>
</evidence>
<comment type="caution">
    <text evidence="4">The sequence shown here is derived from an EMBL/GenBank/DDBJ whole genome shotgun (WGS) entry which is preliminary data.</text>
</comment>
<keyword evidence="6" id="KW-1185">Reference proteome</keyword>
<reference evidence="5" key="3">
    <citation type="submission" date="2021-06" db="EMBL/GenBank/DDBJ databases">
        <title>Genomic Description and Analysis of Intracellular Bacteria, Candidatus Berkiella cookevillensis and Candidatus Berkiella aquae.</title>
        <authorList>
            <person name="Kidane D.T."/>
            <person name="Mehari Y.T."/>
            <person name="Rice F.C."/>
            <person name="Arivett B.A."/>
            <person name="Farone A.L."/>
            <person name="Berk S.G."/>
            <person name="Farone M.B."/>
        </authorList>
    </citation>
    <scope>NUCLEOTIDE SEQUENCE</scope>
    <source>
        <strain evidence="5">HT99</strain>
    </source>
</reference>
<evidence type="ECO:0000313" key="4">
    <source>
        <dbReference type="EMBL" id="KRG22283.1"/>
    </source>
</evidence>
<keyword evidence="2" id="KW-0442">Lipid degradation</keyword>
<dbReference type="Gene3D" id="3.40.1090.10">
    <property type="entry name" value="Cytosolic phospholipase A2 catalytic domain"/>
    <property type="match status" value="2"/>
</dbReference>
<keyword evidence="2" id="KW-0378">Hydrolase</keyword>
<evidence type="ECO:0000313" key="6">
    <source>
        <dbReference type="Proteomes" id="UP000051497"/>
    </source>
</evidence>
<feature type="active site" description="Nucleophile" evidence="2">
    <location>
        <position position="122"/>
    </location>
</feature>
<evidence type="ECO:0000256" key="2">
    <source>
        <dbReference type="PROSITE-ProRule" id="PRU01161"/>
    </source>
</evidence>
<accession>A0A0Q9YNC8</accession>
<dbReference type="PANTHER" id="PTHR46394">
    <property type="entry name" value="ANNEXIN"/>
    <property type="match status" value="1"/>
</dbReference>
<feature type="domain" description="PNPLA" evidence="3">
    <location>
        <begin position="86"/>
        <end position="275"/>
    </location>
</feature>
<dbReference type="STRING" id="295108.HT99x_00702"/>